<evidence type="ECO:0000313" key="1">
    <source>
        <dbReference type="EMBL" id="MBB4957392.1"/>
    </source>
</evidence>
<protein>
    <recommendedName>
        <fullName evidence="3">Sensory transduction regulator</fullName>
    </recommendedName>
</protein>
<reference evidence="1 2" key="1">
    <citation type="submission" date="2020-08" db="EMBL/GenBank/DDBJ databases">
        <title>Sequencing the genomes of 1000 actinobacteria strains.</title>
        <authorList>
            <person name="Klenk H.-P."/>
        </authorList>
    </citation>
    <scope>NUCLEOTIDE SEQUENCE [LARGE SCALE GENOMIC DNA]</scope>
    <source>
        <strain evidence="1 2">DSM 45886</strain>
    </source>
</reference>
<sequence length="156" mass="17152">MSPPGFEDTSDEPGVGGQLQTLQPLTNELIASVLTGHDYNFHTDSDGDLFGKWDDSLIYFFRVGANGEVFQVRTMAATTFSIENVSALHEFCNAWNHERLWPKAYVHVDDDGSVRVCGEVVTDLERGVTPQQLDQLISCGIATGCQMSEAVAELRP</sequence>
<accession>A0A7W7WN98</accession>
<dbReference type="CDD" id="cd17511">
    <property type="entry name" value="YbjN_AmyR-like"/>
    <property type="match status" value="1"/>
</dbReference>
<name>A0A7W7WN98_9ACTN</name>
<comment type="caution">
    <text evidence="1">The sequence shown here is derived from an EMBL/GenBank/DDBJ whole genome shotgun (WGS) entry which is preliminary data.</text>
</comment>
<dbReference type="RefSeq" id="WP_184533356.1">
    <property type="nucleotide sequence ID" value="NZ_JACHJW010000001.1"/>
</dbReference>
<organism evidence="1 2">
    <name type="scientific">Micromonospora polyrhachis</name>
    <dbReference type="NCBI Taxonomy" id="1282883"/>
    <lineage>
        <taxon>Bacteria</taxon>
        <taxon>Bacillati</taxon>
        <taxon>Actinomycetota</taxon>
        <taxon>Actinomycetes</taxon>
        <taxon>Micromonosporales</taxon>
        <taxon>Micromonosporaceae</taxon>
        <taxon>Micromonospora</taxon>
    </lineage>
</organism>
<keyword evidence="2" id="KW-1185">Reference proteome</keyword>
<dbReference type="Proteomes" id="UP000578819">
    <property type="component" value="Unassembled WGS sequence"/>
</dbReference>
<evidence type="ECO:0000313" key="2">
    <source>
        <dbReference type="Proteomes" id="UP000578819"/>
    </source>
</evidence>
<dbReference type="Pfam" id="PF10722">
    <property type="entry name" value="YbjN"/>
    <property type="match status" value="1"/>
</dbReference>
<proteinExistence type="predicted"/>
<dbReference type="AlphaFoldDB" id="A0A7W7WN98"/>
<dbReference type="InterPro" id="IPR019660">
    <property type="entry name" value="Put_sensory_transdc_reg_YbjN"/>
</dbReference>
<evidence type="ECO:0008006" key="3">
    <source>
        <dbReference type="Google" id="ProtNLM"/>
    </source>
</evidence>
<gene>
    <name evidence="1" type="ORF">FHR38_001125</name>
</gene>
<dbReference type="EMBL" id="JACHJW010000001">
    <property type="protein sequence ID" value="MBB4957392.1"/>
    <property type="molecule type" value="Genomic_DNA"/>
</dbReference>